<dbReference type="PANTHER" id="PTHR43553:SF24">
    <property type="entry name" value="ENERGY-COUPLING FACTOR TRANSPORTER ATP-BINDING PROTEIN ECFA1"/>
    <property type="match status" value="1"/>
</dbReference>
<dbReference type="SUPFAM" id="SSF52540">
    <property type="entry name" value="P-loop containing nucleoside triphosphate hydrolases"/>
    <property type="match status" value="1"/>
</dbReference>
<evidence type="ECO:0000256" key="3">
    <source>
        <dbReference type="ARBA" id="ARBA00022840"/>
    </source>
</evidence>
<comment type="caution">
    <text evidence="4">The sequence shown here is derived from an EMBL/GenBank/DDBJ whole genome shotgun (WGS) entry which is preliminary data.</text>
</comment>
<protein>
    <submittedName>
        <fullName evidence="4">Heme ABC transporter ATP-binding protein</fullName>
    </submittedName>
</protein>
<dbReference type="Gene3D" id="3.40.50.300">
    <property type="entry name" value="P-loop containing nucleotide triphosphate hydrolases"/>
    <property type="match status" value="2"/>
</dbReference>
<dbReference type="GO" id="GO:0005524">
    <property type="term" value="F:ATP binding"/>
    <property type="evidence" value="ECO:0007669"/>
    <property type="project" value="UniProtKB-KW"/>
</dbReference>
<dbReference type="PANTHER" id="PTHR43553">
    <property type="entry name" value="HEAVY METAL TRANSPORTER"/>
    <property type="match status" value="1"/>
</dbReference>
<gene>
    <name evidence="4" type="ORF">CW563_09960</name>
</gene>
<proteinExistence type="predicted"/>
<dbReference type="GO" id="GO:0043190">
    <property type="term" value="C:ATP-binding cassette (ABC) transporter complex"/>
    <property type="evidence" value="ECO:0007669"/>
    <property type="project" value="TreeGrafter"/>
</dbReference>
<dbReference type="Pfam" id="PF12558">
    <property type="entry name" value="DUF3744"/>
    <property type="match status" value="1"/>
</dbReference>
<evidence type="ECO:0000313" key="4">
    <source>
        <dbReference type="EMBL" id="EAK3904390.1"/>
    </source>
</evidence>
<dbReference type="InterPro" id="IPR022216">
    <property type="entry name" value="ABC_Co_transporter"/>
</dbReference>
<evidence type="ECO:0000256" key="2">
    <source>
        <dbReference type="ARBA" id="ARBA00022741"/>
    </source>
</evidence>
<dbReference type="AlphaFoldDB" id="A0A5T0UJ90"/>
<feature type="non-terminal residue" evidence="4">
    <location>
        <position position="146"/>
    </location>
</feature>
<dbReference type="EMBL" id="AACFVE010000293">
    <property type="protein sequence ID" value="EAK3904390.1"/>
    <property type="molecule type" value="Genomic_DNA"/>
</dbReference>
<keyword evidence="3 4" id="KW-0067">ATP-binding</keyword>
<dbReference type="GO" id="GO:0042626">
    <property type="term" value="F:ATPase-coupled transmembrane transporter activity"/>
    <property type="evidence" value="ECO:0007669"/>
    <property type="project" value="TreeGrafter"/>
</dbReference>
<name>A0A5T0UJ90_CAMJU</name>
<keyword evidence="1" id="KW-0813">Transport</keyword>
<accession>A0A5T0UJ90</accession>
<feature type="non-terminal residue" evidence="4">
    <location>
        <position position="1"/>
    </location>
</feature>
<sequence>TLQQKTKATVIIVEHRVEEVLTCPLDRIVVLDDGQIIADATPDALLRQDILHQAGIRPPLYLEALRQAKISLEQLPDVTSVAKLPTDPTIAQALAKLQQVQPATSSKNTTQLELHDVSFSYTPDQKYPLTDIDLTVNAGEFISIAG</sequence>
<keyword evidence="2" id="KW-0547">Nucleotide-binding</keyword>
<dbReference type="InterPro" id="IPR050095">
    <property type="entry name" value="ECF_ABC_transporter_ATP-bd"/>
</dbReference>
<organism evidence="4">
    <name type="scientific">Campylobacter jejuni</name>
    <dbReference type="NCBI Taxonomy" id="197"/>
    <lineage>
        <taxon>Bacteria</taxon>
        <taxon>Pseudomonadati</taxon>
        <taxon>Campylobacterota</taxon>
        <taxon>Epsilonproteobacteria</taxon>
        <taxon>Campylobacterales</taxon>
        <taxon>Campylobacteraceae</taxon>
        <taxon>Campylobacter</taxon>
    </lineage>
</organism>
<reference evidence="4" key="1">
    <citation type="submission" date="2018-06" db="EMBL/GenBank/DDBJ databases">
        <authorList>
            <consortium name="PulseNet: The National Subtyping Network for Foodborne Disease Surveillance"/>
            <person name="Tarr C.L."/>
            <person name="Trees E."/>
            <person name="Katz L.S."/>
            <person name="Carleton-Romer H.A."/>
            <person name="Stroika S."/>
            <person name="Kucerova Z."/>
            <person name="Roache K.F."/>
            <person name="Sabol A.L."/>
            <person name="Besser J."/>
            <person name="Gerner-Smidt P."/>
        </authorList>
    </citation>
    <scope>NUCLEOTIDE SEQUENCE</scope>
    <source>
        <strain evidence="4">PNUSAC003301</strain>
    </source>
</reference>
<evidence type="ECO:0000256" key="1">
    <source>
        <dbReference type="ARBA" id="ARBA00022448"/>
    </source>
</evidence>
<dbReference type="InterPro" id="IPR027417">
    <property type="entry name" value="P-loop_NTPase"/>
</dbReference>